<evidence type="ECO:0000313" key="2">
    <source>
        <dbReference type="Proteomes" id="UP001165064"/>
    </source>
</evidence>
<evidence type="ECO:0000313" key="1">
    <source>
        <dbReference type="EMBL" id="GME94972.1"/>
    </source>
</evidence>
<name>A0ACB5TUN7_AMBMO</name>
<organism evidence="1 2">
    <name type="scientific">Ambrosiozyma monospora</name>
    <name type="common">Yeast</name>
    <name type="synonym">Endomycopsis monosporus</name>
    <dbReference type="NCBI Taxonomy" id="43982"/>
    <lineage>
        <taxon>Eukaryota</taxon>
        <taxon>Fungi</taxon>
        <taxon>Dikarya</taxon>
        <taxon>Ascomycota</taxon>
        <taxon>Saccharomycotina</taxon>
        <taxon>Pichiomycetes</taxon>
        <taxon>Pichiales</taxon>
        <taxon>Pichiaceae</taxon>
        <taxon>Ambrosiozyma</taxon>
    </lineage>
</organism>
<reference evidence="1" key="1">
    <citation type="submission" date="2023-04" db="EMBL/GenBank/DDBJ databases">
        <title>Ambrosiozyma monospora NBRC 10751.</title>
        <authorList>
            <person name="Ichikawa N."/>
            <person name="Sato H."/>
            <person name="Tonouchi N."/>
        </authorList>
    </citation>
    <scope>NUCLEOTIDE SEQUENCE</scope>
    <source>
        <strain evidence="1">NBRC 10751</strain>
    </source>
</reference>
<dbReference type="EMBL" id="BSXS01009225">
    <property type="protein sequence ID" value="GME94972.1"/>
    <property type="molecule type" value="Genomic_DNA"/>
</dbReference>
<protein>
    <submittedName>
        <fullName evidence="1">Unnamed protein product</fullName>
    </submittedName>
</protein>
<keyword evidence="2" id="KW-1185">Reference proteome</keyword>
<dbReference type="Proteomes" id="UP001165064">
    <property type="component" value="Unassembled WGS sequence"/>
</dbReference>
<gene>
    <name evidence="1" type="ORF">Amon02_000968800</name>
</gene>
<accession>A0ACB5TUN7</accession>
<comment type="caution">
    <text evidence="1">The sequence shown here is derived from an EMBL/GenBank/DDBJ whole genome shotgun (WGS) entry which is preliminary data.</text>
</comment>
<proteinExistence type="predicted"/>
<sequence length="243" mass="29103">MKSKKFNKTKELYLLERKFVLSKTIDKWTSSYNLSSLEKQAKLNNNRYLKIWVMSKWKKTLKLQELCQSFILDSNQSLTKRYLLQWLVTQNSIETADANYNKICVRFAFKKMKLKLVEIESRANSNFLLAKKVLKLWRLKLLDDAYSEDKLETLKRSILNQWRKRLSDFREADAKFDQAGSLFIVKPFLKNWINRTKQIKQMKNKAVSYHIQSTVTNDELLVKRTFIAWVSKLCFRYMEGEIR</sequence>